<feature type="transmembrane region" description="Helical" evidence="10">
    <location>
        <begin position="375"/>
        <end position="399"/>
    </location>
</feature>
<evidence type="ECO:0000256" key="4">
    <source>
        <dbReference type="ARBA" id="ARBA00022692"/>
    </source>
</evidence>
<organism evidence="12 13">
    <name type="scientific">Candidatus Legionella polyplacis</name>
    <dbReference type="NCBI Taxonomy" id="2005262"/>
    <lineage>
        <taxon>Bacteria</taxon>
        <taxon>Pseudomonadati</taxon>
        <taxon>Pseudomonadota</taxon>
        <taxon>Gammaproteobacteria</taxon>
        <taxon>Legionellales</taxon>
        <taxon>Legionellaceae</taxon>
        <taxon>Legionella</taxon>
    </lineage>
</organism>
<dbReference type="PRINTS" id="PR01437">
    <property type="entry name" value="NUOXDRDTASE4"/>
</dbReference>
<dbReference type="Pfam" id="PF00361">
    <property type="entry name" value="Proton_antipo_M"/>
    <property type="match status" value="1"/>
</dbReference>
<feature type="transmembrane region" description="Helical" evidence="10">
    <location>
        <begin position="86"/>
        <end position="109"/>
    </location>
</feature>
<feature type="transmembrane region" description="Helical" evidence="10">
    <location>
        <begin position="140"/>
        <end position="157"/>
    </location>
</feature>
<evidence type="ECO:0000256" key="10">
    <source>
        <dbReference type="SAM" id="Phobius"/>
    </source>
</evidence>
<dbReference type="GO" id="GO:0016491">
    <property type="term" value="F:oxidoreductase activity"/>
    <property type="evidence" value="ECO:0007669"/>
    <property type="project" value="UniProtKB-KW"/>
</dbReference>
<name>A0ABZ2GXQ5_9GAMM</name>
<evidence type="ECO:0000256" key="9">
    <source>
        <dbReference type="RuleBase" id="RU000320"/>
    </source>
</evidence>
<evidence type="ECO:0000256" key="5">
    <source>
        <dbReference type="ARBA" id="ARBA00022989"/>
    </source>
</evidence>
<keyword evidence="6 10" id="KW-0472">Membrane</keyword>
<dbReference type="InterPro" id="IPR010227">
    <property type="entry name" value="NADH_Q_OxRdtase_chainM/4"/>
</dbReference>
<feature type="transmembrane region" description="Helical" evidence="10">
    <location>
        <begin position="338"/>
        <end position="363"/>
    </location>
</feature>
<evidence type="ECO:0000256" key="6">
    <source>
        <dbReference type="ARBA" id="ARBA00023136"/>
    </source>
</evidence>
<dbReference type="InterPro" id="IPR003918">
    <property type="entry name" value="NADH_UbQ_OxRdtase"/>
</dbReference>
<feature type="transmembrane region" description="Helical" evidence="10">
    <location>
        <begin position="419"/>
        <end position="445"/>
    </location>
</feature>
<feature type="domain" description="NADH:quinone oxidoreductase/Mrp antiporter transmembrane" evidence="11">
    <location>
        <begin position="133"/>
        <end position="426"/>
    </location>
</feature>
<feature type="transmembrane region" description="Helical" evidence="10">
    <location>
        <begin position="303"/>
        <end position="326"/>
    </location>
</feature>
<dbReference type="PANTHER" id="PTHR43507:SF1">
    <property type="entry name" value="NADH-UBIQUINONE OXIDOREDUCTASE CHAIN 4"/>
    <property type="match status" value="1"/>
</dbReference>
<comment type="subcellular location">
    <subcellularLocation>
        <location evidence="1">Endomembrane system</location>
        <topology evidence="1">Multi-pass membrane protein</topology>
    </subcellularLocation>
    <subcellularLocation>
        <location evidence="9">Membrane</location>
        <topology evidence="9">Multi-pass membrane protein</topology>
    </subcellularLocation>
</comment>
<evidence type="ECO:0000256" key="2">
    <source>
        <dbReference type="ARBA" id="ARBA00009025"/>
    </source>
</evidence>
<evidence type="ECO:0000313" key="13">
    <source>
        <dbReference type="Proteomes" id="UP001360424"/>
    </source>
</evidence>
<dbReference type="NCBIfam" id="TIGR01972">
    <property type="entry name" value="NDH_I_M"/>
    <property type="match status" value="1"/>
</dbReference>
<dbReference type="PANTHER" id="PTHR43507">
    <property type="entry name" value="NADH-UBIQUINONE OXIDOREDUCTASE CHAIN 4"/>
    <property type="match status" value="1"/>
</dbReference>
<feature type="transmembrane region" description="Helical" evidence="10">
    <location>
        <begin position="36"/>
        <end position="56"/>
    </location>
</feature>
<accession>A0ABZ2GXQ5</accession>
<dbReference type="EMBL" id="CP135136">
    <property type="protein sequence ID" value="WWR12199.1"/>
    <property type="molecule type" value="Genomic_DNA"/>
</dbReference>
<dbReference type="InterPro" id="IPR001750">
    <property type="entry name" value="ND/Mrp_TM"/>
</dbReference>
<keyword evidence="5 10" id="KW-1133">Transmembrane helix</keyword>
<proteinExistence type="inferred from homology"/>
<keyword evidence="4 9" id="KW-0812">Transmembrane</keyword>
<evidence type="ECO:0000313" key="12">
    <source>
        <dbReference type="EMBL" id="WWR12199.1"/>
    </source>
</evidence>
<evidence type="ECO:0000256" key="7">
    <source>
        <dbReference type="ARBA" id="ARBA00031584"/>
    </source>
</evidence>
<evidence type="ECO:0000259" key="11">
    <source>
        <dbReference type="Pfam" id="PF00361"/>
    </source>
</evidence>
<feature type="transmembrane region" description="Helical" evidence="10">
    <location>
        <begin position="116"/>
        <end position="134"/>
    </location>
</feature>
<keyword evidence="13" id="KW-1185">Reference proteome</keyword>
<dbReference type="RefSeq" id="WP_338521896.1">
    <property type="nucleotide sequence ID" value="NZ_CP135136.1"/>
</dbReference>
<feature type="transmembrane region" description="Helical" evidence="10">
    <location>
        <begin position="466"/>
        <end position="489"/>
    </location>
</feature>
<feature type="transmembrane region" description="Helical" evidence="10">
    <location>
        <begin position="169"/>
        <end position="190"/>
    </location>
</feature>
<gene>
    <name evidence="12" type="ORF">RQL38_01030</name>
</gene>
<evidence type="ECO:0000256" key="3">
    <source>
        <dbReference type="ARBA" id="ARBA00019906"/>
    </source>
</evidence>
<feature type="transmembrane region" description="Helical" evidence="10">
    <location>
        <begin position="6"/>
        <end position="24"/>
    </location>
</feature>
<evidence type="ECO:0000256" key="8">
    <source>
        <dbReference type="ARBA" id="ARBA00032798"/>
    </source>
</evidence>
<evidence type="ECO:0000256" key="1">
    <source>
        <dbReference type="ARBA" id="ARBA00004127"/>
    </source>
</evidence>
<sequence>MYFYCISLLIWIPILSGLLILCCSRINFFKNFDFRFIWLLIVSFIFVITICMLFNFDLNSLKMQYVEEYLWIPTFNIKYSVGIDGLSMSLIVLSEIIIFISVLSIWNYIENNISEYLAYVLVIQGLLIGIFTSLDVILFYVFWESILIPFYLIIGIWGSTNKSYAAIKFFIYTFLGSIFMLLAFIYIGQIASSFEIKDFYFVKLNVKEQILIFVSFFLAFAVKIPIFPFHTWLPDVHTEAPSGGSILLSAILLKVGVYGLLRFLFPIVPYACNLFANIILLISFFSIIYISIIAYVQEDLKCVIAYSSILHMSLIILGLFSTFLIIHRLGNIKYAGFVFEGSIFIMFSHAFISSAMFSNIGYLYRRLHTRKIKDFGGIASVMPVFSFFFIFFSISNLGIPGTSGFVGEFMVILGSMKAGFWLSIGSGIILILGASYTLRVCNYVIFGSIVNYKIKSLYDLSKFEKISNYILFMFVLILGIYPNILLKYIHNSVSVFLSKENV</sequence>
<feature type="transmembrane region" description="Helical" evidence="10">
    <location>
        <begin position="245"/>
        <end position="268"/>
    </location>
</feature>
<feature type="transmembrane region" description="Helical" evidence="10">
    <location>
        <begin position="274"/>
        <end position="296"/>
    </location>
</feature>
<protein>
    <recommendedName>
        <fullName evidence="3">NADH-quinone oxidoreductase subunit M</fullName>
    </recommendedName>
    <alternativeName>
        <fullName evidence="7">NADH dehydrogenase I subunit M</fullName>
    </alternativeName>
    <alternativeName>
        <fullName evidence="8">NDH-1 subunit M</fullName>
    </alternativeName>
</protein>
<reference evidence="12" key="1">
    <citation type="submission" date="2023-09" db="EMBL/GenBank/DDBJ databases">
        <title>Genomes of two closely related lineages of the louse Polyplax serrata with different host specificities.</title>
        <authorList>
            <person name="Martinu J."/>
            <person name="Tarabai H."/>
            <person name="Stefka J."/>
            <person name="Hypsa V."/>
        </authorList>
    </citation>
    <scope>NUCLEOTIDE SEQUENCE [LARGE SCALE GENOMIC DNA]</scope>
    <source>
        <strain evidence="12">HR10_N</strain>
    </source>
</reference>
<feature type="transmembrane region" description="Helical" evidence="10">
    <location>
        <begin position="210"/>
        <end position="233"/>
    </location>
</feature>
<dbReference type="Proteomes" id="UP001360424">
    <property type="component" value="Chromosome"/>
</dbReference>
<comment type="similarity">
    <text evidence="2">Belongs to the complex I subunit 4 family.</text>
</comment>
<keyword evidence="12" id="KW-0560">Oxidoreductase</keyword>